<accession>A0A974BHX2</accession>
<dbReference type="RefSeq" id="WP_179237113.1">
    <property type="nucleotide sequence ID" value="NZ_JACBNQ010000002.1"/>
</dbReference>
<name>A0A974BHX2_SEDHY</name>
<dbReference type="Proteomes" id="UP000611629">
    <property type="component" value="Unassembled WGS sequence"/>
</dbReference>
<gene>
    <name evidence="3" type="ORF">HZF24_04720</name>
</gene>
<feature type="signal peptide" evidence="2">
    <location>
        <begin position="1"/>
        <end position="20"/>
    </location>
</feature>
<evidence type="ECO:0000313" key="3">
    <source>
        <dbReference type="EMBL" id="NYB73437.1"/>
    </source>
</evidence>
<keyword evidence="4" id="KW-1185">Reference proteome</keyword>
<feature type="region of interest" description="Disordered" evidence="1">
    <location>
        <begin position="33"/>
        <end position="66"/>
    </location>
</feature>
<proteinExistence type="predicted"/>
<feature type="chain" id="PRO_5039498490" description="Lipoprotein" evidence="2">
    <location>
        <begin position="21"/>
        <end position="254"/>
    </location>
</feature>
<reference evidence="3" key="1">
    <citation type="submission" date="2020-07" db="EMBL/GenBank/DDBJ databases">
        <title>Genomic analysis of a strain of Sedimentibacter Hydroxybenzoicus DSM7310.</title>
        <authorList>
            <person name="Ma S."/>
        </authorList>
    </citation>
    <scope>NUCLEOTIDE SEQUENCE</scope>
    <source>
        <strain evidence="3">DSM 7310</strain>
    </source>
</reference>
<evidence type="ECO:0000256" key="1">
    <source>
        <dbReference type="SAM" id="MobiDB-lite"/>
    </source>
</evidence>
<protein>
    <recommendedName>
        <fullName evidence="5">Lipoprotein</fullName>
    </recommendedName>
</protein>
<evidence type="ECO:0008006" key="5">
    <source>
        <dbReference type="Google" id="ProtNLM"/>
    </source>
</evidence>
<dbReference type="EMBL" id="JACBNQ010000002">
    <property type="protein sequence ID" value="NYB73437.1"/>
    <property type="molecule type" value="Genomic_DNA"/>
</dbReference>
<dbReference type="PROSITE" id="PS51257">
    <property type="entry name" value="PROKAR_LIPOPROTEIN"/>
    <property type="match status" value="1"/>
</dbReference>
<evidence type="ECO:0000256" key="2">
    <source>
        <dbReference type="SAM" id="SignalP"/>
    </source>
</evidence>
<comment type="caution">
    <text evidence="3">The sequence shown here is derived from an EMBL/GenBank/DDBJ whole genome shotgun (WGS) entry which is preliminary data.</text>
</comment>
<feature type="compositionally biased region" description="Polar residues" evidence="1">
    <location>
        <begin position="52"/>
        <end position="63"/>
    </location>
</feature>
<organism evidence="3 4">
    <name type="scientific">Sedimentibacter hydroxybenzoicus DSM 7310</name>
    <dbReference type="NCBI Taxonomy" id="1123245"/>
    <lineage>
        <taxon>Bacteria</taxon>
        <taxon>Bacillati</taxon>
        <taxon>Bacillota</taxon>
        <taxon>Tissierellia</taxon>
        <taxon>Sedimentibacter</taxon>
    </lineage>
</organism>
<sequence length="254" mass="27288">MKRNLLLLCCLTFCLLSTLAGCGARGDVDHAQNGSSPAASAVSPPETSSASDVSPQASPTPSGTADDETYLWLITIEEKKQGTLFGVYGSDEIPCEYTIELYAVNDGSPSPYEGEFTVAGKIHAYWDVKEDYELADVDYLEFESDHVIQQCTFQLVPNNLAPLTQDPDPLLQGSANAEFLMPTKGDNPTNFSGAAQGYGFGQDMQLDMAATCKIIKTNSEIKLITDVFGSFNGKIERLEAGAIPSEIELAPLVP</sequence>
<evidence type="ECO:0000313" key="4">
    <source>
        <dbReference type="Proteomes" id="UP000611629"/>
    </source>
</evidence>
<dbReference type="AlphaFoldDB" id="A0A974BHX2"/>
<feature type="compositionally biased region" description="Low complexity" evidence="1">
    <location>
        <begin position="35"/>
        <end position="51"/>
    </location>
</feature>
<keyword evidence="2" id="KW-0732">Signal</keyword>